<dbReference type="Gene3D" id="3.40.50.1820">
    <property type="entry name" value="alpha/beta hydrolase"/>
    <property type="match status" value="1"/>
</dbReference>
<evidence type="ECO:0000256" key="2">
    <source>
        <dbReference type="ARBA" id="ARBA00022801"/>
    </source>
</evidence>
<evidence type="ECO:0000256" key="3">
    <source>
        <dbReference type="SAM" id="SignalP"/>
    </source>
</evidence>
<name>A0A1I4S617_9HYPH</name>
<feature type="domain" description="Alpha/beta hydrolase fold-3" evidence="4">
    <location>
        <begin position="113"/>
        <end position="319"/>
    </location>
</feature>
<dbReference type="InterPro" id="IPR013094">
    <property type="entry name" value="AB_hydrolase_3"/>
</dbReference>
<keyword evidence="3" id="KW-0732">Signal</keyword>
<dbReference type="InterPro" id="IPR029058">
    <property type="entry name" value="AB_hydrolase_fold"/>
</dbReference>
<comment type="similarity">
    <text evidence="1">Belongs to the 'GDXG' lipolytic enzyme family.</text>
</comment>
<keyword evidence="2" id="KW-0378">Hydrolase</keyword>
<dbReference type="InterPro" id="IPR050300">
    <property type="entry name" value="GDXG_lipolytic_enzyme"/>
</dbReference>
<dbReference type="AlphaFoldDB" id="A0A1I4S617"/>
<reference evidence="5 6" key="1">
    <citation type="submission" date="2017-12" db="EMBL/GenBank/DDBJ databases">
        <title>Anaerobic carbon monoxide metabolism by Pleomorphomonas carboxyditropha sp. nov., a new mesophilic hydrogenogenic carboxidotroph.</title>
        <authorList>
            <person name="Esquivel-Elizondo S."/>
            <person name="Krajmalnik-Brown R."/>
        </authorList>
    </citation>
    <scope>NUCLEOTIDE SEQUENCE [LARGE SCALE GENOMIC DNA]</scope>
    <source>
        <strain evidence="5 6">R5-392</strain>
    </source>
</reference>
<evidence type="ECO:0000256" key="1">
    <source>
        <dbReference type="ARBA" id="ARBA00010515"/>
    </source>
</evidence>
<comment type="caution">
    <text evidence="5">The sequence shown here is derived from an EMBL/GenBank/DDBJ whole genome shotgun (WGS) entry which is preliminary data.</text>
</comment>
<accession>A0A1I4S617</accession>
<evidence type="ECO:0000313" key="5">
    <source>
        <dbReference type="EMBL" id="PKR89920.1"/>
    </source>
</evidence>
<dbReference type="GO" id="GO:0016787">
    <property type="term" value="F:hydrolase activity"/>
    <property type="evidence" value="ECO:0007669"/>
    <property type="project" value="UniProtKB-KW"/>
</dbReference>
<evidence type="ECO:0000259" key="4">
    <source>
        <dbReference type="Pfam" id="PF07859"/>
    </source>
</evidence>
<protein>
    <submittedName>
        <fullName evidence="5">Lipase</fullName>
    </submittedName>
</protein>
<dbReference type="InterPro" id="IPR002168">
    <property type="entry name" value="Lipase_GDXG_HIS_AS"/>
</dbReference>
<feature type="signal peptide" evidence="3">
    <location>
        <begin position="1"/>
        <end position="24"/>
    </location>
</feature>
<gene>
    <name evidence="5" type="ORF">CXZ10_07000</name>
</gene>
<dbReference type="PANTHER" id="PTHR48081:SF8">
    <property type="entry name" value="ALPHA_BETA HYDROLASE FOLD-3 DOMAIN-CONTAINING PROTEIN-RELATED"/>
    <property type="match status" value="1"/>
</dbReference>
<dbReference type="Pfam" id="PF07859">
    <property type="entry name" value="Abhydrolase_3"/>
    <property type="match status" value="1"/>
</dbReference>
<dbReference type="SMR" id="A0A1I4S617"/>
<organism evidence="5 6">
    <name type="scientific">Pleomorphomonas diazotrophica</name>
    <dbReference type="NCBI Taxonomy" id="1166257"/>
    <lineage>
        <taxon>Bacteria</taxon>
        <taxon>Pseudomonadati</taxon>
        <taxon>Pseudomonadota</taxon>
        <taxon>Alphaproteobacteria</taxon>
        <taxon>Hyphomicrobiales</taxon>
        <taxon>Pleomorphomonadaceae</taxon>
        <taxon>Pleomorphomonas</taxon>
    </lineage>
</organism>
<dbReference type="Proteomes" id="UP000233491">
    <property type="component" value="Unassembled WGS sequence"/>
</dbReference>
<sequence>MIGSALRAPLFVLALWSAPGSAVAEPAQADSQMRAVLDALGDLKAQPIHTLSVQQARTQASPADAARMVQRARKISPLPEAAVETKDIALPTPAGALPARLYRPDASGPLPVIVYFHGGGWVVGDLNSHDSTPRALTLGSGAAVLSVDYRHAPESRFPAAHEDAWNAYLWVLENALSIGGDAERIAVAGEDAGGNLAANVALMAKEKGKPLPVHQLLIYPIVGSDMNTPSYRQNAEARPLGRADMEWFARHVLRSCTQTADPRINLVGRTDLSGLPPATVVTAEIDPLRSEGQTYAERMQAAGVVVNLVDVAGVTHAFFGMGKVVDKAKSAVEAANADLRKAFAKSTNSKGTGQ</sequence>
<dbReference type="PANTHER" id="PTHR48081">
    <property type="entry name" value="AB HYDROLASE SUPERFAMILY PROTEIN C4A8.06C"/>
    <property type="match status" value="1"/>
</dbReference>
<proteinExistence type="inferred from homology"/>
<dbReference type="FunFam" id="3.40.50.1820:FF:000089">
    <property type="entry name" value="Alpha/beta hydrolase"/>
    <property type="match status" value="1"/>
</dbReference>
<dbReference type="EMBL" id="PJNW01000003">
    <property type="protein sequence ID" value="PKR89920.1"/>
    <property type="molecule type" value="Genomic_DNA"/>
</dbReference>
<dbReference type="SUPFAM" id="SSF53474">
    <property type="entry name" value="alpha/beta-Hydrolases"/>
    <property type="match status" value="1"/>
</dbReference>
<evidence type="ECO:0000313" key="6">
    <source>
        <dbReference type="Proteomes" id="UP000233491"/>
    </source>
</evidence>
<feature type="chain" id="PRO_5015065689" evidence="3">
    <location>
        <begin position="25"/>
        <end position="354"/>
    </location>
</feature>
<dbReference type="PROSITE" id="PS01173">
    <property type="entry name" value="LIPASE_GDXG_HIS"/>
    <property type="match status" value="1"/>
</dbReference>
<keyword evidence="6" id="KW-1185">Reference proteome</keyword>
<dbReference type="OrthoDB" id="9806180at2"/>